<reference evidence="1 2" key="1">
    <citation type="submission" date="2019-11" db="EMBL/GenBank/DDBJ databases">
        <title>Pedobacter sp. HMF7647 Genome sequencing and assembly.</title>
        <authorList>
            <person name="Kang H."/>
            <person name="Kim H."/>
            <person name="Joh K."/>
        </authorList>
    </citation>
    <scope>NUCLEOTIDE SEQUENCE [LARGE SCALE GENOMIC DNA]</scope>
    <source>
        <strain evidence="1 2">HMF7647</strain>
    </source>
</reference>
<comment type="caution">
    <text evidence="1">The sequence shown here is derived from an EMBL/GenBank/DDBJ whole genome shotgun (WGS) entry which is preliminary data.</text>
</comment>
<proteinExistence type="predicted"/>
<evidence type="ECO:0000313" key="2">
    <source>
        <dbReference type="Proteomes" id="UP000466586"/>
    </source>
</evidence>
<sequence length="100" mass="10877">WYAKKTNEGWGTPQNCGPQINTAEDELFPTVNEAGTLYFSSGGHAGMGGLDVYKAKGADNQWEQAINLRSPVNTGYDDFYMVCNEVGCYLASNRQNGKGS</sequence>
<dbReference type="AlphaFoldDB" id="A0A7K1YH32"/>
<gene>
    <name evidence="1" type="ORF">GS399_20620</name>
</gene>
<protein>
    <submittedName>
        <fullName evidence="1">Uncharacterized protein</fullName>
    </submittedName>
</protein>
<dbReference type="EMBL" id="WVHT01000053">
    <property type="protein sequence ID" value="MXV53369.1"/>
    <property type="molecule type" value="Genomic_DNA"/>
</dbReference>
<accession>A0A7K1YH32</accession>
<evidence type="ECO:0000313" key="1">
    <source>
        <dbReference type="EMBL" id="MXV53369.1"/>
    </source>
</evidence>
<keyword evidence="2" id="KW-1185">Reference proteome</keyword>
<organism evidence="1 2">
    <name type="scientific">Hufsiella arboris</name>
    <dbReference type="NCBI Taxonomy" id="2695275"/>
    <lineage>
        <taxon>Bacteria</taxon>
        <taxon>Pseudomonadati</taxon>
        <taxon>Bacteroidota</taxon>
        <taxon>Sphingobacteriia</taxon>
        <taxon>Sphingobacteriales</taxon>
        <taxon>Sphingobacteriaceae</taxon>
        <taxon>Hufsiella</taxon>
    </lineage>
</organism>
<feature type="non-terminal residue" evidence="1">
    <location>
        <position position="1"/>
    </location>
</feature>
<feature type="non-terminal residue" evidence="1">
    <location>
        <position position="100"/>
    </location>
</feature>
<dbReference type="Proteomes" id="UP000466586">
    <property type="component" value="Unassembled WGS sequence"/>
</dbReference>
<name>A0A7K1YH32_9SPHI</name>